<name>A0A348FZV2_9HYPH</name>
<organism evidence="2 3">
    <name type="scientific">Blastochloris tepida</name>
    <dbReference type="NCBI Taxonomy" id="2233851"/>
    <lineage>
        <taxon>Bacteria</taxon>
        <taxon>Pseudomonadati</taxon>
        <taxon>Pseudomonadota</taxon>
        <taxon>Alphaproteobacteria</taxon>
        <taxon>Hyphomicrobiales</taxon>
        <taxon>Blastochloridaceae</taxon>
        <taxon>Blastochloris</taxon>
    </lineage>
</organism>
<accession>A0A348FZV2</accession>
<dbReference type="EMBL" id="AP018907">
    <property type="protein sequence ID" value="BBF92835.1"/>
    <property type="molecule type" value="Genomic_DNA"/>
</dbReference>
<sequence length="606" mass="65446">MLYSFEDYRSGARPPKGWDCADACDDGWTKDELDTLVRENLREWTPPGAGGDDTPATPPVVPEPEPPPVAEPEPAAAIPAGKKKRKAEGVRHETYVPPGTSPIYVVKGEIHRAVDRAMEVLSSPTLGIYARGDDLVRAVTYATPTGTLTVSKQGENVQRPNGSVVITPLSDAALVEALTRNARFFKFDGRADKFVPCDAPAEVARMILAAKGHGWTVPRLRAVISAPTLRHDGTVITEPGYDAATGLLLVGDSLWRQIPEKPSKRDAARALDVLVEPIDAMPFVDNTDRAAALALLITAVMRPCLRTVPMFAITAPTAGTGKSLLVDVAAILATGRKAAVVTPTPDEAELEKRIGAAALAGDQVISIDNVTHILRSDQLCQLLTQEEVLVRVLGSSKNVRIPSTTLICATGNNLSVYGDLNRRTVRIRLDARSERPDERRFDFDATAVALRKRADLVAAALTVVRAYLVAGTPNRATPMGSFEDWSDTVRSALLWLGAGDCRGDVGAQRAEDPEKAELAEIIAALPAGRFQVRDVARLVAGNEEAREVFESFIGRGGTFASKRFGRYLARYAKTMIGGRWIEQVSNDGAFGAVWQVCREASSDRDW</sequence>
<dbReference type="Proteomes" id="UP000266934">
    <property type="component" value="Chromosome"/>
</dbReference>
<evidence type="ECO:0000256" key="1">
    <source>
        <dbReference type="SAM" id="MobiDB-lite"/>
    </source>
</evidence>
<feature type="region of interest" description="Disordered" evidence="1">
    <location>
        <begin position="41"/>
        <end position="94"/>
    </location>
</feature>
<reference evidence="2 3" key="1">
    <citation type="submission" date="2018-08" db="EMBL/GenBank/DDBJ databases">
        <title>Complete genome sequencing of Blastochloris tepida GI.</title>
        <authorList>
            <person name="Tsukatani Y."/>
            <person name="Mori H."/>
        </authorList>
    </citation>
    <scope>NUCLEOTIDE SEQUENCE [LARGE SCALE GENOMIC DNA]</scope>
    <source>
        <strain evidence="2 3">GI</strain>
    </source>
</reference>
<dbReference type="RefSeq" id="WP_126399011.1">
    <property type="nucleotide sequence ID" value="NZ_AP018907.1"/>
</dbReference>
<feature type="compositionally biased region" description="Pro residues" evidence="1">
    <location>
        <begin position="56"/>
        <end position="71"/>
    </location>
</feature>
<evidence type="ECO:0000313" key="2">
    <source>
        <dbReference type="EMBL" id="BBF92835.1"/>
    </source>
</evidence>
<proteinExistence type="predicted"/>
<evidence type="ECO:0000313" key="3">
    <source>
        <dbReference type="Proteomes" id="UP000266934"/>
    </source>
</evidence>
<dbReference type="KEGG" id="blag:BLTE_15200"/>
<dbReference type="OrthoDB" id="9792687at2"/>
<gene>
    <name evidence="2" type="ORF">BLTE_15200</name>
</gene>
<dbReference type="AlphaFoldDB" id="A0A348FZV2"/>
<protein>
    <submittedName>
        <fullName evidence="2">Uncharacterized protein</fullName>
    </submittedName>
</protein>
<keyword evidence="3" id="KW-1185">Reference proteome</keyword>